<dbReference type="Proteomes" id="UP000239757">
    <property type="component" value="Unassembled WGS sequence"/>
</dbReference>
<keyword evidence="1" id="KW-0175">Coiled coil</keyword>
<sequence>MEYCSTFHIQIVMTNYDDPGTVQFRLGELVRQLSVPEFGAALGLYTEKFKEENDLYALSRHIHRSPLRCWDALVPGGATYNPSHSKALALPPSLRYLHAILAHTITRRQERTGVINIQDAYCLWCIYHWHVIDLAYFITVAIQHQTEWHQKGSSPLAPTCDSSGGGVHTEYQSLNPTTEEEQVNYMETRFQNTETALKNQQASIQGLETQIGQLSKLISK</sequence>
<proteinExistence type="predicted"/>
<accession>A0A2P5XG06</accession>
<name>A0A2P5XG06_GOSBA</name>
<organism evidence="2 3">
    <name type="scientific">Gossypium barbadense</name>
    <name type="common">Sea Island cotton</name>
    <name type="synonym">Hibiscus barbadensis</name>
    <dbReference type="NCBI Taxonomy" id="3634"/>
    <lineage>
        <taxon>Eukaryota</taxon>
        <taxon>Viridiplantae</taxon>
        <taxon>Streptophyta</taxon>
        <taxon>Embryophyta</taxon>
        <taxon>Tracheophyta</taxon>
        <taxon>Spermatophyta</taxon>
        <taxon>Magnoliopsida</taxon>
        <taxon>eudicotyledons</taxon>
        <taxon>Gunneridae</taxon>
        <taxon>Pentapetalae</taxon>
        <taxon>rosids</taxon>
        <taxon>malvids</taxon>
        <taxon>Malvales</taxon>
        <taxon>Malvaceae</taxon>
        <taxon>Malvoideae</taxon>
        <taxon>Gossypium</taxon>
    </lineage>
</organism>
<reference evidence="2 3" key="1">
    <citation type="submission" date="2015-01" db="EMBL/GenBank/DDBJ databases">
        <title>Genome of allotetraploid Gossypium barbadense reveals genomic plasticity and fiber elongation in cotton evolution.</title>
        <authorList>
            <person name="Chen X."/>
            <person name="Liu X."/>
            <person name="Zhao B."/>
            <person name="Zheng H."/>
            <person name="Hu Y."/>
            <person name="Lu G."/>
            <person name="Yang C."/>
            <person name="Chen J."/>
            <person name="Shan C."/>
            <person name="Zhang L."/>
            <person name="Zhou Y."/>
            <person name="Wang L."/>
            <person name="Guo W."/>
            <person name="Bai Y."/>
            <person name="Ruan J."/>
            <person name="Shangguan X."/>
            <person name="Mao Y."/>
            <person name="Jiang J."/>
            <person name="Zhu Y."/>
            <person name="Lei J."/>
            <person name="Kang H."/>
            <person name="Chen S."/>
            <person name="He X."/>
            <person name="Wang R."/>
            <person name="Wang Y."/>
            <person name="Chen J."/>
            <person name="Wang L."/>
            <person name="Yu S."/>
            <person name="Wang B."/>
            <person name="Wei J."/>
            <person name="Song S."/>
            <person name="Lu X."/>
            <person name="Gao Z."/>
            <person name="Gu W."/>
            <person name="Deng X."/>
            <person name="Ma D."/>
            <person name="Wang S."/>
            <person name="Liang W."/>
            <person name="Fang L."/>
            <person name="Cai C."/>
            <person name="Zhu X."/>
            <person name="Zhou B."/>
            <person name="Zhang Y."/>
            <person name="Chen Z."/>
            <person name="Xu S."/>
            <person name="Zhu R."/>
            <person name="Wang S."/>
            <person name="Zhang T."/>
            <person name="Zhao G."/>
        </authorList>
    </citation>
    <scope>NUCLEOTIDE SEQUENCE [LARGE SCALE GENOMIC DNA]</scope>
    <source>
        <strain evidence="3">cv. Xinhai21</strain>
        <tissue evidence="2">Leaf</tissue>
    </source>
</reference>
<dbReference type="EMBL" id="KZ664954">
    <property type="protein sequence ID" value="PPS02267.1"/>
    <property type="molecule type" value="Genomic_DNA"/>
</dbReference>
<evidence type="ECO:0000256" key="1">
    <source>
        <dbReference type="SAM" id="Coils"/>
    </source>
</evidence>
<gene>
    <name evidence="2" type="ORF">GOBAR_AA18406</name>
</gene>
<evidence type="ECO:0000313" key="3">
    <source>
        <dbReference type="Proteomes" id="UP000239757"/>
    </source>
</evidence>
<protein>
    <submittedName>
        <fullName evidence="2">Uncharacterized protein</fullName>
    </submittedName>
</protein>
<feature type="coiled-coil region" evidence="1">
    <location>
        <begin position="190"/>
        <end position="217"/>
    </location>
</feature>
<evidence type="ECO:0000313" key="2">
    <source>
        <dbReference type="EMBL" id="PPS02267.1"/>
    </source>
</evidence>
<dbReference type="AlphaFoldDB" id="A0A2P5XG06"/>